<dbReference type="GO" id="GO:0019344">
    <property type="term" value="P:cysteine biosynthetic process"/>
    <property type="evidence" value="ECO:0007669"/>
    <property type="project" value="UniProtKB-ARBA"/>
</dbReference>
<name>A0AAV2PSV5_MEGNR</name>
<dbReference type="InterPro" id="IPR050214">
    <property type="entry name" value="Cys_Synth/Cystath_Beta-Synth"/>
</dbReference>
<organism evidence="6 7">
    <name type="scientific">Meganyctiphanes norvegica</name>
    <name type="common">Northern krill</name>
    <name type="synonym">Thysanopoda norvegica</name>
    <dbReference type="NCBI Taxonomy" id="48144"/>
    <lineage>
        <taxon>Eukaryota</taxon>
        <taxon>Metazoa</taxon>
        <taxon>Ecdysozoa</taxon>
        <taxon>Arthropoda</taxon>
        <taxon>Crustacea</taxon>
        <taxon>Multicrustacea</taxon>
        <taxon>Malacostraca</taxon>
        <taxon>Eumalacostraca</taxon>
        <taxon>Eucarida</taxon>
        <taxon>Euphausiacea</taxon>
        <taxon>Euphausiidae</taxon>
        <taxon>Meganyctiphanes</taxon>
    </lineage>
</organism>
<dbReference type="InterPro" id="IPR046342">
    <property type="entry name" value="CBS_dom_sf"/>
</dbReference>
<dbReference type="SUPFAM" id="SSF54631">
    <property type="entry name" value="CBS-domain pair"/>
    <property type="match status" value="1"/>
</dbReference>
<dbReference type="Proteomes" id="UP001497623">
    <property type="component" value="Unassembled WGS sequence"/>
</dbReference>
<comment type="caution">
    <text evidence="6">The sequence shown here is derived from an EMBL/GenBank/DDBJ whole genome shotgun (WGS) entry which is preliminary data.</text>
</comment>
<evidence type="ECO:0000313" key="6">
    <source>
        <dbReference type="EMBL" id="CAL4064597.1"/>
    </source>
</evidence>
<dbReference type="PANTHER" id="PTHR10314">
    <property type="entry name" value="CYSTATHIONINE BETA-SYNTHASE"/>
    <property type="match status" value="1"/>
</dbReference>
<dbReference type="InterPro" id="IPR036052">
    <property type="entry name" value="TrpB-like_PALP_sf"/>
</dbReference>
<feature type="domain" description="CBS" evidence="5">
    <location>
        <begin position="241"/>
        <end position="297"/>
    </location>
</feature>
<comment type="cofactor">
    <cofactor evidence="1">
        <name>pyridoxal 5'-phosphate</name>
        <dbReference type="ChEBI" id="CHEBI:597326"/>
    </cofactor>
</comment>
<evidence type="ECO:0000256" key="2">
    <source>
        <dbReference type="ARBA" id="ARBA00007103"/>
    </source>
</evidence>
<keyword evidence="4" id="KW-0129">CBS domain</keyword>
<dbReference type="FunFam" id="3.40.50.1100:FF:000118">
    <property type="entry name" value="Related to CYS4-cystathionine beta-synthase"/>
    <property type="match status" value="1"/>
</dbReference>
<dbReference type="AlphaFoldDB" id="A0AAV2PSV5"/>
<dbReference type="InterPro" id="IPR000644">
    <property type="entry name" value="CBS_dom"/>
</dbReference>
<sequence>MRVNYISELAFHKLRAPFPESWAPIGAKLAIVLSLNKDILRTLVKQIERNSPPPFAHCPQGTEGNVLRFLLYKRSEIILANIVCGNVVDILSKSWQTSFAECQVLNIDPMNHVLSVDRRLCQDYRPYEPFVIKENGIPERDFIDMWYKSNDKDSLSMARRMIKEEGLLCGGSSGAPMSCAMLAARDLGPGKHCVVILPDSVRNYMTKFLSDQWMMDKDFITESDDSIKNLWWSKEKLSVLQLPTPLTVLPTISCQEAIAIMKKERCGQLPVVDNEGIIQGVVTLDILMANIISSKIEGSSPVQKSLYTQITKITLDTTLGKLFRILDRDNFALIVNVSCTNK</sequence>
<feature type="non-terminal residue" evidence="6">
    <location>
        <position position="342"/>
    </location>
</feature>
<dbReference type="Pfam" id="PF00571">
    <property type="entry name" value="CBS"/>
    <property type="match status" value="1"/>
</dbReference>
<dbReference type="Gene3D" id="3.10.580.10">
    <property type="entry name" value="CBS-domain"/>
    <property type="match status" value="1"/>
</dbReference>
<accession>A0AAV2PSV5</accession>
<dbReference type="SMART" id="SM00116">
    <property type="entry name" value="CBS"/>
    <property type="match status" value="1"/>
</dbReference>
<evidence type="ECO:0000256" key="3">
    <source>
        <dbReference type="ARBA" id="ARBA00022898"/>
    </source>
</evidence>
<reference evidence="6 7" key="1">
    <citation type="submission" date="2024-05" db="EMBL/GenBank/DDBJ databases">
        <authorList>
            <person name="Wallberg A."/>
        </authorList>
    </citation>
    <scope>NUCLEOTIDE SEQUENCE [LARGE SCALE GENOMIC DNA]</scope>
</reference>
<evidence type="ECO:0000259" key="5">
    <source>
        <dbReference type="PROSITE" id="PS51371"/>
    </source>
</evidence>
<evidence type="ECO:0000256" key="4">
    <source>
        <dbReference type="PROSITE-ProRule" id="PRU00703"/>
    </source>
</evidence>
<dbReference type="Gene3D" id="3.40.50.1100">
    <property type="match status" value="1"/>
</dbReference>
<comment type="similarity">
    <text evidence="2">Belongs to the cysteine synthase/cystathionine beta-synthase family.</text>
</comment>
<keyword evidence="7" id="KW-1185">Reference proteome</keyword>
<dbReference type="EMBL" id="CAXKWB010001512">
    <property type="protein sequence ID" value="CAL4064597.1"/>
    <property type="molecule type" value="Genomic_DNA"/>
</dbReference>
<keyword evidence="3" id="KW-0663">Pyridoxal phosphate</keyword>
<evidence type="ECO:0000256" key="1">
    <source>
        <dbReference type="ARBA" id="ARBA00001933"/>
    </source>
</evidence>
<dbReference type="SUPFAM" id="SSF53686">
    <property type="entry name" value="Tryptophan synthase beta subunit-like PLP-dependent enzymes"/>
    <property type="match status" value="1"/>
</dbReference>
<proteinExistence type="inferred from homology"/>
<evidence type="ECO:0000313" key="7">
    <source>
        <dbReference type="Proteomes" id="UP001497623"/>
    </source>
</evidence>
<protein>
    <recommendedName>
        <fullName evidence="5">CBS domain-containing protein</fullName>
    </recommendedName>
</protein>
<gene>
    <name evidence="6" type="ORF">MNOR_LOCUS4167</name>
</gene>
<dbReference type="PROSITE" id="PS51371">
    <property type="entry name" value="CBS"/>
    <property type="match status" value="1"/>
</dbReference>